<accession>A0A9P4N6P9</accession>
<dbReference type="AlphaFoldDB" id="A0A9P4N6P9"/>
<keyword evidence="4" id="KW-1185">Reference proteome</keyword>
<feature type="region of interest" description="Disordered" evidence="1">
    <location>
        <begin position="280"/>
        <end position="319"/>
    </location>
</feature>
<organism evidence="3 4">
    <name type="scientific">Lojkania enalia</name>
    <dbReference type="NCBI Taxonomy" id="147567"/>
    <lineage>
        <taxon>Eukaryota</taxon>
        <taxon>Fungi</taxon>
        <taxon>Dikarya</taxon>
        <taxon>Ascomycota</taxon>
        <taxon>Pezizomycotina</taxon>
        <taxon>Dothideomycetes</taxon>
        <taxon>Pleosporomycetidae</taxon>
        <taxon>Pleosporales</taxon>
        <taxon>Pleosporales incertae sedis</taxon>
        <taxon>Lojkania</taxon>
    </lineage>
</organism>
<sequence>MPPISRKRRAPVDEEEDEIATPTQSQRNRGEESPVDEEDDEEGDEQESGSGSLAQLSKCLVRYALACEYSRIPIRRQDVGQKVLGSHSRAFKQVFEAANAQLMDTFGMEMVELPNKEKVTTRQKRAAAASESQPKNSNQWVLRSTLPDKFRIPDIISPPSIPTSEVESAYVGLYTMIISLISLSGGTLSESRLDRFLKRMNADQSTPVDSTPKLLAKMIKDGYIVRVKDNSAGEETIDYVVGSRGKVEVGDEGVMNFVRTVYGDDAMEDLDQRLNRSLGIIDGGGVPSQLQPPANEQGAGRRRPGRPRRRGHDDEGDDE</sequence>
<comment type="caution">
    <text evidence="3">The sequence shown here is derived from an EMBL/GenBank/DDBJ whole genome shotgun (WGS) entry which is preliminary data.</text>
</comment>
<dbReference type="InterPro" id="IPR041898">
    <property type="entry name" value="MAGE_WH1"/>
</dbReference>
<dbReference type="Proteomes" id="UP000800093">
    <property type="component" value="Unassembled WGS sequence"/>
</dbReference>
<evidence type="ECO:0000313" key="4">
    <source>
        <dbReference type="Proteomes" id="UP000800093"/>
    </source>
</evidence>
<evidence type="ECO:0000313" key="3">
    <source>
        <dbReference type="EMBL" id="KAF2260891.1"/>
    </source>
</evidence>
<dbReference type="PROSITE" id="PS50838">
    <property type="entry name" value="MAGE"/>
    <property type="match status" value="1"/>
</dbReference>
<dbReference type="PANTHER" id="PTHR11736:SF14">
    <property type="entry name" value="NSE3 HOMOLOG, SMC5-SMC6 COMPLEX COMPONENT"/>
    <property type="match status" value="1"/>
</dbReference>
<dbReference type="GO" id="GO:0005634">
    <property type="term" value="C:nucleus"/>
    <property type="evidence" value="ECO:0007669"/>
    <property type="project" value="TreeGrafter"/>
</dbReference>
<dbReference type="InterPro" id="IPR037445">
    <property type="entry name" value="MAGE"/>
</dbReference>
<proteinExistence type="predicted"/>
<feature type="compositionally biased region" description="Polar residues" evidence="1">
    <location>
        <begin position="130"/>
        <end position="140"/>
    </location>
</feature>
<feature type="region of interest" description="Disordered" evidence="1">
    <location>
        <begin position="118"/>
        <end position="140"/>
    </location>
</feature>
<dbReference type="Pfam" id="PF01454">
    <property type="entry name" value="MAGE"/>
    <property type="match status" value="1"/>
</dbReference>
<dbReference type="EMBL" id="ML986669">
    <property type="protein sequence ID" value="KAF2260891.1"/>
    <property type="molecule type" value="Genomic_DNA"/>
</dbReference>
<dbReference type="Gene3D" id="1.10.10.1200">
    <property type="entry name" value="MAGE homology domain, winged helix WH1 motif"/>
    <property type="match status" value="1"/>
</dbReference>
<dbReference type="InterPro" id="IPR002190">
    <property type="entry name" value="MHD_dom"/>
</dbReference>
<feature type="domain" description="MAGE" evidence="2">
    <location>
        <begin position="53"/>
        <end position="113"/>
    </location>
</feature>
<dbReference type="OrthoDB" id="205198at2759"/>
<feature type="compositionally biased region" description="Acidic residues" evidence="1">
    <location>
        <begin position="33"/>
        <end position="47"/>
    </location>
</feature>
<dbReference type="SMART" id="SM01373">
    <property type="entry name" value="MAGE"/>
    <property type="match status" value="1"/>
</dbReference>
<evidence type="ECO:0000259" key="2">
    <source>
        <dbReference type="PROSITE" id="PS50838"/>
    </source>
</evidence>
<reference evidence="4" key="1">
    <citation type="journal article" date="2020" name="Stud. Mycol.">
        <title>101 Dothideomycetes genomes: A test case for predicting lifestyles and emergence of pathogens.</title>
        <authorList>
            <person name="Haridas S."/>
            <person name="Albert R."/>
            <person name="Binder M."/>
            <person name="Bloem J."/>
            <person name="LaButti K."/>
            <person name="Salamov A."/>
            <person name="Andreopoulos B."/>
            <person name="Baker S."/>
            <person name="Barry K."/>
            <person name="Bills G."/>
            <person name="Bluhm B."/>
            <person name="Cannon C."/>
            <person name="Castanera R."/>
            <person name="Culley D."/>
            <person name="Daum C."/>
            <person name="Ezra D."/>
            <person name="Gonzalez J."/>
            <person name="Henrissat B."/>
            <person name="Kuo A."/>
            <person name="Liang C."/>
            <person name="Lipzen A."/>
            <person name="Lutzoni F."/>
            <person name="Magnuson J."/>
            <person name="Mondo S."/>
            <person name="Nolan M."/>
            <person name="Ohm R."/>
            <person name="Pangilinan J."/>
            <person name="Park H.-J."/>
            <person name="Ramirez L."/>
            <person name="Alfaro M."/>
            <person name="Sun H."/>
            <person name="Tritt A."/>
            <person name="Yoshinaga Y."/>
            <person name="Zwiers L.-H."/>
            <person name="Turgeon B."/>
            <person name="Goodwin S."/>
            <person name="Spatafora J."/>
            <person name="Crous P."/>
            <person name="Grigoriev I."/>
        </authorList>
    </citation>
    <scope>NUCLEOTIDE SEQUENCE [LARGE SCALE GENOMIC DNA]</scope>
    <source>
        <strain evidence="4">CBS 304.66</strain>
    </source>
</reference>
<dbReference type="Gene3D" id="1.10.10.1210">
    <property type="entry name" value="MAGE homology domain, winged helix WH2 motif"/>
    <property type="match status" value="1"/>
</dbReference>
<dbReference type="GO" id="GO:0006281">
    <property type="term" value="P:DNA repair"/>
    <property type="evidence" value="ECO:0007669"/>
    <property type="project" value="TreeGrafter"/>
</dbReference>
<dbReference type="PANTHER" id="PTHR11736">
    <property type="entry name" value="MELANOMA-ASSOCIATED ANTIGEN MAGE ANTIGEN"/>
    <property type="match status" value="1"/>
</dbReference>
<gene>
    <name evidence="3" type="ORF">CC78DRAFT_500937</name>
</gene>
<feature type="compositionally biased region" description="Basic residues" evidence="1">
    <location>
        <begin position="300"/>
        <end position="310"/>
    </location>
</feature>
<feature type="region of interest" description="Disordered" evidence="1">
    <location>
        <begin position="1"/>
        <end position="52"/>
    </location>
</feature>
<name>A0A9P4N6P9_9PLEO</name>
<dbReference type="InterPro" id="IPR041899">
    <property type="entry name" value="MAGE_WH2"/>
</dbReference>
<evidence type="ECO:0000256" key="1">
    <source>
        <dbReference type="SAM" id="MobiDB-lite"/>
    </source>
</evidence>
<protein>
    <submittedName>
        <fullName evidence="3">MAGE-domain-containing protein</fullName>
    </submittedName>
</protein>